<comment type="caution">
    <text evidence="1">The sequence shown here is derived from an EMBL/GenBank/DDBJ whole genome shotgun (WGS) entry which is preliminary data.</text>
</comment>
<dbReference type="Proteomes" id="UP000472320">
    <property type="component" value="Unassembled WGS sequence"/>
</dbReference>
<reference evidence="1 2" key="1">
    <citation type="submission" date="2019-11" db="EMBL/GenBank/DDBJ databases">
        <title>Type strains purchased from KCTC, JCM and DSMZ.</title>
        <authorList>
            <person name="Lu H."/>
        </authorList>
    </citation>
    <scope>NUCLEOTIDE SEQUENCE [LARGE SCALE GENOMIC DNA]</scope>
    <source>
        <strain evidence="1 2">JCM 31587</strain>
    </source>
</reference>
<proteinExistence type="predicted"/>
<evidence type="ECO:0000313" key="1">
    <source>
        <dbReference type="EMBL" id="MTW11765.1"/>
    </source>
</evidence>
<dbReference type="EMBL" id="WNKX01000009">
    <property type="protein sequence ID" value="MTW11765.1"/>
    <property type="molecule type" value="Genomic_DNA"/>
</dbReference>
<dbReference type="RefSeq" id="WP_155454714.1">
    <property type="nucleotide sequence ID" value="NZ_WNKX01000009.1"/>
</dbReference>
<sequence>MSNLPVNRMATALRASAAGYQHVDHRFEHDARFDSYARHLGRWQICQCG</sequence>
<protein>
    <submittedName>
        <fullName evidence="1">Uncharacterized protein</fullName>
    </submittedName>
</protein>
<accession>A0A6L6QHS0</accession>
<name>A0A6L6QHS0_9BURK</name>
<organism evidence="1 2">
    <name type="scientific">Massilia eburnea</name>
    <dbReference type="NCBI Taxonomy" id="1776165"/>
    <lineage>
        <taxon>Bacteria</taxon>
        <taxon>Pseudomonadati</taxon>
        <taxon>Pseudomonadota</taxon>
        <taxon>Betaproteobacteria</taxon>
        <taxon>Burkholderiales</taxon>
        <taxon>Oxalobacteraceae</taxon>
        <taxon>Telluria group</taxon>
        <taxon>Massilia</taxon>
    </lineage>
</organism>
<keyword evidence="2" id="KW-1185">Reference proteome</keyword>
<dbReference type="AlphaFoldDB" id="A0A6L6QHS0"/>
<evidence type="ECO:0000313" key="2">
    <source>
        <dbReference type="Proteomes" id="UP000472320"/>
    </source>
</evidence>
<gene>
    <name evidence="1" type="ORF">GM658_14255</name>
</gene>